<name>A0ABP4TLT2_9ACTN</name>
<dbReference type="Gene3D" id="2.40.128.110">
    <property type="entry name" value="Lipid/polyisoprenoid-binding, YceI-like"/>
    <property type="match status" value="1"/>
</dbReference>
<reference evidence="4" key="1">
    <citation type="journal article" date="2019" name="Int. J. Syst. Evol. Microbiol.">
        <title>The Global Catalogue of Microorganisms (GCM) 10K type strain sequencing project: providing services to taxonomists for standard genome sequencing and annotation.</title>
        <authorList>
            <consortium name="The Broad Institute Genomics Platform"/>
            <consortium name="The Broad Institute Genome Sequencing Center for Infectious Disease"/>
            <person name="Wu L."/>
            <person name="Ma J."/>
        </authorList>
    </citation>
    <scope>NUCLEOTIDE SEQUENCE [LARGE SCALE GENOMIC DNA]</scope>
    <source>
        <strain evidence="4">JCM 14718</strain>
    </source>
</reference>
<dbReference type="Pfam" id="PF04264">
    <property type="entry name" value="YceI"/>
    <property type="match status" value="1"/>
</dbReference>
<dbReference type="Proteomes" id="UP001500618">
    <property type="component" value="Unassembled WGS sequence"/>
</dbReference>
<evidence type="ECO:0000256" key="1">
    <source>
        <dbReference type="ARBA" id="ARBA00008812"/>
    </source>
</evidence>
<evidence type="ECO:0000313" key="4">
    <source>
        <dbReference type="Proteomes" id="UP001500618"/>
    </source>
</evidence>
<feature type="domain" description="Lipid/polyisoprenoid-binding YceI-like" evidence="2">
    <location>
        <begin position="36"/>
        <end position="204"/>
    </location>
</feature>
<accession>A0ABP4TLT2</accession>
<dbReference type="PANTHER" id="PTHR34406:SF1">
    <property type="entry name" value="PROTEIN YCEI"/>
    <property type="match status" value="1"/>
</dbReference>
<organism evidence="3 4">
    <name type="scientific">Fodinicola feengrottensis</name>
    <dbReference type="NCBI Taxonomy" id="435914"/>
    <lineage>
        <taxon>Bacteria</taxon>
        <taxon>Bacillati</taxon>
        <taxon>Actinomycetota</taxon>
        <taxon>Actinomycetes</taxon>
        <taxon>Mycobacteriales</taxon>
        <taxon>Fodinicola</taxon>
    </lineage>
</organism>
<gene>
    <name evidence="3" type="ORF">GCM10009765_44260</name>
</gene>
<sequence>MDPVYAYAWHMVVPVEPPAMRSVVQMSDTAERLSGTFVADPTHSTFQFSVKHMGIGIFRGTFDSVDVTTTLGESIGRLHGSARVESISIKNPIAFREHIVNGADFFDARNHPEITFSSSDVRLGDGASLSMSGNLTIKGVTKPFRAAGSHSAVIQDLVGQTRTAVQLTATIDRRDWGLTWQAQLSNGGDALGNRVDLSAYVELIRQP</sequence>
<evidence type="ECO:0000259" key="2">
    <source>
        <dbReference type="SMART" id="SM00867"/>
    </source>
</evidence>
<evidence type="ECO:0000313" key="3">
    <source>
        <dbReference type="EMBL" id="GAA1690058.1"/>
    </source>
</evidence>
<proteinExistence type="inferred from homology"/>
<comment type="similarity">
    <text evidence="1">Belongs to the UPF0312 family.</text>
</comment>
<comment type="caution">
    <text evidence="3">The sequence shown here is derived from an EMBL/GenBank/DDBJ whole genome shotgun (WGS) entry which is preliminary data.</text>
</comment>
<dbReference type="InterPro" id="IPR007372">
    <property type="entry name" value="Lipid/polyisoprenoid-bd_YceI"/>
</dbReference>
<dbReference type="PANTHER" id="PTHR34406">
    <property type="entry name" value="PROTEIN YCEI"/>
    <property type="match status" value="1"/>
</dbReference>
<dbReference type="SMART" id="SM00867">
    <property type="entry name" value="YceI"/>
    <property type="match status" value="1"/>
</dbReference>
<dbReference type="EMBL" id="BAAANY010000017">
    <property type="protein sequence ID" value="GAA1690058.1"/>
    <property type="molecule type" value="Genomic_DNA"/>
</dbReference>
<keyword evidence="4" id="KW-1185">Reference proteome</keyword>
<dbReference type="SUPFAM" id="SSF101874">
    <property type="entry name" value="YceI-like"/>
    <property type="match status" value="1"/>
</dbReference>
<dbReference type="InterPro" id="IPR036761">
    <property type="entry name" value="TTHA0802/YceI-like_sf"/>
</dbReference>
<protein>
    <submittedName>
        <fullName evidence="3">YceI family protein</fullName>
    </submittedName>
</protein>